<feature type="domain" description="Alanyl-transfer RNA synthetases family profile" evidence="15">
    <location>
        <begin position="28"/>
        <end position="789"/>
    </location>
</feature>
<dbReference type="InterPro" id="IPR050058">
    <property type="entry name" value="Ala-tRNA_ligase"/>
</dbReference>
<keyword evidence="11" id="KW-0648">Protein biosynthesis</keyword>
<dbReference type="Pfam" id="PF07973">
    <property type="entry name" value="tRNA_SAD"/>
    <property type="match status" value="1"/>
</dbReference>
<dbReference type="InterPro" id="IPR018165">
    <property type="entry name" value="Ala-tRNA-synth_IIc_core"/>
</dbReference>
<evidence type="ECO:0000256" key="13">
    <source>
        <dbReference type="ARBA" id="ARBA00032577"/>
    </source>
</evidence>
<dbReference type="Gene3D" id="3.30.980.10">
    <property type="entry name" value="Threonyl-trna Synthetase, Chain A, domain 2"/>
    <property type="match status" value="1"/>
</dbReference>
<keyword evidence="6" id="KW-0479">Metal-binding</keyword>
<evidence type="ECO:0000256" key="14">
    <source>
        <dbReference type="ARBA" id="ARBA00048300"/>
    </source>
</evidence>
<evidence type="ECO:0000313" key="17">
    <source>
        <dbReference type="RefSeq" id="XP_035431822.2"/>
    </source>
</evidence>
<dbReference type="GO" id="GO:0046872">
    <property type="term" value="F:metal ion binding"/>
    <property type="evidence" value="ECO:0007669"/>
    <property type="project" value="UniProtKB-KW"/>
</dbReference>
<evidence type="ECO:0000256" key="3">
    <source>
        <dbReference type="ARBA" id="ARBA00017959"/>
    </source>
</evidence>
<evidence type="ECO:0000256" key="10">
    <source>
        <dbReference type="ARBA" id="ARBA00022884"/>
    </source>
</evidence>
<dbReference type="SUPFAM" id="SSF55186">
    <property type="entry name" value="ThrRS/AlaRS common domain"/>
    <property type="match status" value="1"/>
</dbReference>
<dbReference type="GO" id="GO:0005739">
    <property type="term" value="C:mitochondrion"/>
    <property type="evidence" value="ECO:0007669"/>
    <property type="project" value="TreeGrafter"/>
</dbReference>
<evidence type="ECO:0000313" key="16">
    <source>
        <dbReference type="Proteomes" id="UP000829999"/>
    </source>
</evidence>
<comment type="similarity">
    <text evidence="1">Belongs to the class-II aminoacyl-tRNA synthetase family. Alax-L subfamily.</text>
</comment>
<evidence type="ECO:0000256" key="2">
    <source>
        <dbReference type="ARBA" id="ARBA00013168"/>
    </source>
</evidence>
<dbReference type="FunFam" id="3.30.980.10:FF:000004">
    <property type="entry name" value="Alanine--tRNA ligase, cytoplasmic"/>
    <property type="match status" value="1"/>
</dbReference>
<keyword evidence="10" id="KW-0694">RNA-binding</keyword>
<dbReference type="PROSITE" id="PS50860">
    <property type="entry name" value="AA_TRNA_LIGASE_II_ALA"/>
    <property type="match status" value="1"/>
</dbReference>
<evidence type="ECO:0000256" key="1">
    <source>
        <dbReference type="ARBA" id="ARBA00008429"/>
    </source>
</evidence>
<keyword evidence="8" id="KW-0862">Zinc</keyword>
<evidence type="ECO:0000256" key="4">
    <source>
        <dbReference type="ARBA" id="ARBA00022555"/>
    </source>
</evidence>
<dbReference type="GO" id="GO:0004813">
    <property type="term" value="F:alanine-tRNA ligase activity"/>
    <property type="evidence" value="ECO:0007669"/>
    <property type="project" value="UniProtKB-EC"/>
</dbReference>
<dbReference type="OrthoDB" id="2423964at2759"/>
<dbReference type="GO" id="GO:0002161">
    <property type="term" value="F:aminoacyl-tRNA deacylase activity"/>
    <property type="evidence" value="ECO:0007669"/>
    <property type="project" value="TreeGrafter"/>
</dbReference>
<evidence type="ECO:0000256" key="12">
    <source>
        <dbReference type="ARBA" id="ARBA00023146"/>
    </source>
</evidence>
<dbReference type="InterPro" id="IPR045864">
    <property type="entry name" value="aa-tRNA-synth_II/BPL/LPL"/>
</dbReference>
<dbReference type="SUPFAM" id="SSF50447">
    <property type="entry name" value="Translation proteins"/>
    <property type="match status" value="1"/>
</dbReference>
<keyword evidence="7" id="KW-0547">Nucleotide-binding</keyword>
<dbReference type="RefSeq" id="XP_035431822.2">
    <property type="nucleotide sequence ID" value="XM_035575929.2"/>
</dbReference>
<dbReference type="EC" id="6.1.1.7" evidence="2"/>
<keyword evidence="5 17" id="KW-0436">Ligase</keyword>
<comment type="catalytic activity">
    <reaction evidence="14">
        <text>tRNA(Ala) + L-alanine + ATP = L-alanyl-tRNA(Ala) + AMP + diphosphate</text>
        <dbReference type="Rhea" id="RHEA:12540"/>
        <dbReference type="Rhea" id="RHEA-COMP:9657"/>
        <dbReference type="Rhea" id="RHEA-COMP:9923"/>
        <dbReference type="ChEBI" id="CHEBI:30616"/>
        <dbReference type="ChEBI" id="CHEBI:33019"/>
        <dbReference type="ChEBI" id="CHEBI:57972"/>
        <dbReference type="ChEBI" id="CHEBI:78442"/>
        <dbReference type="ChEBI" id="CHEBI:78497"/>
        <dbReference type="ChEBI" id="CHEBI:456215"/>
        <dbReference type="EC" id="6.1.1.7"/>
    </reaction>
</comment>
<proteinExistence type="inferred from homology"/>
<evidence type="ECO:0000256" key="7">
    <source>
        <dbReference type="ARBA" id="ARBA00022741"/>
    </source>
</evidence>
<dbReference type="GeneID" id="118263761"/>
<reference evidence="17" key="1">
    <citation type="submission" date="2025-08" db="UniProtKB">
        <authorList>
            <consortium name="RefSeq"/>
        </authorList>
    </citation>
    <scope>IDENTIFICATION</scope>
    <source>
        <tissue evidence="17">Whole larval tissue</tissue>
    </source>
</reference>
<protein>
    <recommendedName>
        <fullName evidence="3">Alanine--tRNA ligase</fullName>
        <ecNumber evidence="2">6.1.1.7</ecNumber>
    </recommendedName>
    <alternativeName>
        <fullName evidence="13">Alanyl-tRNA synthetase</fullName>
    </alternativeName>
</protein>
<dbReference type="PRINTS" id="PR00980">
    <property type="entry name" value="TRNASYNTHALA"/>
</dbReference>
<dbReference type="Proteomes" id="UP000829999">
    <property type="component" value="Chromosome 25"/>
</dbReference>
<name>A0A9R0EGM3_SPOFR</name>
<keyword evidence="9" id="KW-0067">ATP-binding</keyword>
<dbReference type="CDD" id="cd00673">
    <property type="entry name" value="AlaRS_core"/>
    <property type="match status" value="1"/>
</dbReference>
<gene>
    <name evidence="17" type="primary">LOC118263761</name>
</gene>
<keyword evidence="12" id="KW-0030">Aminoacyl-tRNA synthetase</keyword>
<dbReference type="InterPro" id="IPR018163">
    <property type="entry name" value="Thr/Ala-tRNA-synth_IIc_edit"/>
</dbReference>
<organism evidence="16 17">
    <name type="scientific">Spodoptera frugiperda</name>
    <name type="common">Fall armyworm</name>
    <dbReference type="NCBI Taxonomy" id="7108"/>
    <lineage>
        <taxon>Eukaryota</taxon>
        <taxon>Metazoa</taxon>
        <taxon>Ecdysozoa</taxon>
        <taxon>Arthropoda</taxon>
        <taxon>Hexapoda</taxon>
        <taxon>Insecta</taxon>
        <taxon>Pterygota</taxon>
        <taxon>Neoptera</taxon>
        <taxon>Endopterygota</taxon>
        <taxon>Lepidoptera</taxon>
        <taxon>Glossata</taxon>
        <taxon>Ditrysia</taxon>
        <taxon>Noctuoidea</taxon>
        <taxon>Noctuidae</taxon>
        <taxon>Amphipyrinae</taxon>
        <taxon>Spodoptera</taxon>
    </lineage>
</organism>
<dbReference type="InterPro" id="IPR018162">
    <property type="entry name" value="Ala-tRNA-ligase_IIc_anticod-bd"/>
</dbReference>
<dbReference type="GO" id="GO:0000049">
    <property type="term" value="F:tRNA binding"/>
    <property type="evidence" value="ECO:0007669"/>
    <property type="project" value="UniProtKB-KW"/>
</dbReference>
<evidence type="ECO:0000256" key="8">
    <source>
        <dbReference type="ARBA" id="ARBA00022833"/>
    </source>
</evidence>
<accession>A0A9R0EGM3</accession>
<keyword evidence="4" id="KW-0820">tRNA-binding</keyword>
<dbReference type="NCBIfam" id="TIGR00344">
    <property type="entry name" value="alaS"/>
    <property type="match status" value="1"/>
</dbReference>
<sequence length="1004" mass="112268">MRVVLYGMFRVPVRSRFSLQRLWVRLQHSSSSIRSTFIEYFEANHGHKYVKSSSVVPLYDPTVPFVNAGMNQFKGVFLGKVAPPCAKAVNSQKCVRVGGKHNDLDVVGTDGHHHTFFEMLGNWSFGDFYKKEACQMAWQLLLGPYRMKPENLVVTYFSGDVAIGQKMDTDCRDIWKKIGVADSRLLPRGSTDNFWEMGATGPCGPCTEIHYVNPDGSLTEIWNLVFINSFRDNQGKVNGLAKYHVDTGMGLERMAAILQGVPSNYDTDLFQPLIKAIEKNSKGVPPYSGSYLPSAVVDAAYRRLADHARMISICLADGVFPATSLNLKQIIRNSFKISSDVFQNPKLPRILYDEVVETLDTTYPELVTKETDAKLIIDHEEQGYAKMRSGLKKEMKDLIKQYPEVMTLSDVELPGFVQGYRDLKETMSKQKSTVIPGELVFKLYDTHGLHEEVIKQIADLNKLSLDNKGFWSLLAKHKTRHKTAIKELDNRGQFFNEALKTLRTNGYTNTNDQPKYDYIQTEEKIEFKPIKTQIIAILNESFDWIDLLEPCSDRPFYVVTKDTNFYCEEGGQEADRGAIYFNKNIAMEVESVFKLQDFVFHKGYFLIKNERTTNCVYCDMNVEMEIDEERRLKLMQNHTGVHLLNAAVRRVLSKSAVCPTGSSVTENGLSLHLSVYGEKLSQKVMLDVQDLIRESIKCNAPIETRIVDSVQLSREPGVVTIPGETYPEVGLRLVTAFLPLVSKELCCGTHLPSTGAMGEFCVTSVKGAGGQTPCIHALTGDKATQARELFCRTEKLGQVIDLIDPDRKKEEISLILNQLSTLCGTSGAPYGEYANCLDLLDSLSKKEVHKNDLALHSIASTEVAEVVSQAASEGRRFVVHFVRCSYLMQSPAAQAVLAERRALPAMLLGCAGGVLVAACSVPQEMVSQSFTARTWLACAARVFGATLQGSDNDHTHAIMTPSKVSLINCDQLVQDAMRVAIKFAQSHTKENTEQSRSIQNRQQN</sequence>
<dbReference type="InterPro" id="IPR018164">
    <property type="entry name" value="Ala-tRNA-synth_IIc_N"/>
</dbReference>
<keyword evidence="16" id="KW-1185">Reference proteome</keyword>
<evidence type="ECO:0000256" key="5">
    <source>
        <dbReference type="ARBA" id="ARBA00022598"/>
    </source>
</evidence>
<evidence type="ECO:0000256" key="9">
    <source>
        <dbReference type="ARBA" id="ARBA00022840"/>
    </source>
</evidence>
<dbReference type="Gene3D" id="3.30.930.10">
    <property type="entry name" value="Bira Bifunctional Protein, Domain 2"/>
    <property type="match status" value="1"/>
</dbReference>
<dbReference type="FunFam" id="3.30.930.10:FF:000011">
    <property type="entry name" value="Alanine--tRNA ligase, cytoplasmic"/>
    <property type="match status" value="1"/>
</dbReference>
<dbReference type="AlphaFoldDB" id="A0A9R0EGM3"/>
<dbReference type="GO" id="GO:0006419">
    <property type="term" value="P:alanyl-tRNA aminoacylation"/>
    <property type="evidence" value="ECO:0007669"/>
    <property type="project" value="InterPro"/>
</dbReference>
<dbReference type="PANTHER" id="PTHR11777">
    <property type="entry name" value="ALANYL-TRNA SYNTHETASE"/>
    <property type="match status" value="1"/>
</dbReference>
<dbReference type="Pfam" id="PF01411">
    <property type="entry name" value="tRNA-synt_2c"/>
    <property type="match status" value="2"/>
</dbReference>
<dbReference type="PANTHER" id="PTHR11777:SF39">
    <property type="entry name" value="ALANINE--TRNA LIGASE, MITOCHONDRIAL"/>
    <property type="match status" value="1"/>
</dbReference>
<dbReference type="InterPro" id="IPR002318">
    <property type="entry name" value="Ala-tRNA-lgiase_IIc"/>
</dbReference>
<dbReference type="Gene3D" id="2.40.30.130">
    <property type="match status" value="1"/>
</dbReference>
<dbReference type="SMART" id="SM00863">
    <property type="entry name" value="tRNA_SAD"/>
    <property type="match status" value="1"/>
</dbReference>
<dbReference type="InterPro" id="IPR009000">
    <property type="entry name" value="Transl_B-barrel_sf"/>
</dbReference>
<dbReference type="SUPFAM" id="SSF55681">
    <property type="entry name" value="Class II aaRS and biotin synthetases"/>
    <property type="match status" value="1"/>
</dbReference>
<dbReference type="GO" id="GO:0005524">
    <property type="term" value="F:ATP binding"/>
    <property type="evidence" value="ECO:0007669"/>
    <property type="project" value="UniProtKB-KW"/>
</dbReference>
<evidence type="ECO:0000259" key="15">
    <source>
        <dbReference type="PROSITE" id="PS50860"/>
    </source>
</evidence>
<dbReference type="SUPFAM" id="SSF101353">
    <property type="entry name" value="Putative anticodon-binding domain of alanyl-tRNA synthetase (AlaRS)"/>
    <property type="match status" value="1"/>
</dbReference>
<dbReference type="InterPro" id="IPR012947">
    <property type="entry name" value="tRNA_SAD"/>
</dbReference>
<evidence type="ECO:0000256" key="6">
    <source>
        <dbReference type="ARBA" id="ARBA00022723"/>
    </source>
</evidence>
<evidence type="ECO:0000256" key="11">
    <source>
        <dbReference type="ARBA" id="ARBA00022917"/>
    </source>
</evidence>